<reference evidence="3" key="1">
    <citation type="submission" date="2017-02" db="EMBL/GenBank/DDBJ databases">
        <authorList>
            <person name="Tafer H."/>
            <person name="Lopandic K."/>
        </authorList>
    </citation>
    <scope>NUCLEOTIDE SEQUENCE [LARGE SCALE GENOMIC DNA]</scope>
    <source>
        <strain evidence="3">CBS 366.77</strain>
    </source>
</reference>
<evidence type="ECO:0000313" key="2">
    <source>
        <dbReference type="EMBL" id="RJE19898.1"/>
    </source>
</evidence>
<comment type="caution">
    <text evidence="2">The sequence shown here is derived from an EMBL/GenBank/DDBJ whole genome shotgun (WGS) entry which is preliminary data.</text>
</comment>
<dbReference type="STRING" id="2070753.A0A3A2Z9U2"/>
<sequence length="318" mass="33726">MDGSYCMNGSMGGSTMISCISSDVAVVTSCNIELSSILPKGFGESAVCYEPTPDSGQAVCAFNGTGYYSDGRSCPVLETALCGNVNPFADEKDHPISKRSADKLIDRLPKLVSILLSPVATITPVQIDEDVVKRFLSITSTLRCSNPFSTQGFPPVQSTDTSTSPPTGAMTFLPTMQTLKTPSLKAFHMAQETTDKTVDKGTDRAITPADPTVTSAATPELTTTSHATTTTYNGTTTITRVVSVLGNASTTTVVLTSTDYAPSSLSTSSVDTSFVLNNAACAFSRLYSKSNSTESITRKLSLLFALCYYAWNEIYAET</sequence>
<gene>
    <name evidence="2" type="ORF">PHISCL_07767</name>
</gene>
<organism evidence="2 3">
    <name type="scientific">Aspergillus sclerotialis</name>
    <dbReference type="NCBI Taxonomy" id="2070753"/>
    <lineage>
        <taxon>Eukaryota</taxon>
        <taxon>Fungi</taxon>
        <taxon>Dikarya</taxon>
        <taxon>Ascomycota</taxon>
        <taxon>Pezizomycotina</taxon>
        <taxon>Eurotiomycetes</taxon>
        <taxon>Eurotiomycetidae</taxon>
        <taxon>Eurotiales</taxon>
        <taxon>Aspergillaceae</taxon>
        <taxon>Aspergillus</taxon>
        <taxon>Aspergillus subgen. Polypaecilum</taxon>
    </lineage>
</organism>
<keyword evidence="3" id="KW-1185">Reference proteome</keyword>
<dbReference type="EMBL" id="MVGC01000359">
    <property type="protein sequence ID" value="RJE19898.1"/>
    <property type="molecule type" value="Genomic_DNA"/>
</dbReference>
<dbReference type="Proteomes" id="UP000266188">
    <property type="component" value="Unassembled WGS sequence"/>
</dbReference>
<evidence type="ECO:0000313" key="3">
    <source>
        <dbReference type="Proteomes" id="UP000266188"/>
    </source>
</evidence>
<evidence type="ECO:0000256" key="1">
    <source>
        <dbReference type="SAM" id="MobiDB-lite"/>
    </source>
</evidence>
<dbReference type="OrthoDB" id="5426294at2759"/>
<feature type="region of interest" description="Disordered" evidence="1">
    <location>
        <begin position="196"/>
        <end position="216"/>
    </location>
</feature>
<proteinExistence type="predicted"/>
<protein>
    <submittedName>
        <fullName evidence="2">Uncharacterized protein</fullName>
    </submittedName>
</protein>
<name>A0A3A2Z9U2_9EURO</name>
<dbReference type="AlphaFoldDB" id="A0A3A2Z9U2"/>
<accession>A0A3A2Z9U2</accession>